<dbReference type="PANTHER" id="PTHR30632">
    <property type="entry name" value="MOLYBDATE-BINDING PERIPLASMIC PROTEIN"/>
    <property type="match status" value="1"/>
</dbReference>
<keyword evidence="4" id="KW-0500">Molybdenum</keyword>
<evidence type="ECO:0000313" key="7">
    <source>
        <dbReference type="Proteomes" id="UP000000214"/>
    </source>
</evidence>
<dbReference type="SUPFAM" id="SSF53850">
    <property type="entry name" value="Periplasmic binding protein-like II"/>
    <property type="match status" value="1"/>
</dbReference>
<dbReference type="InterPro" id="IPR050682">
    <property type="entry name" value="ModA/WtpA"/>
</dbReference>
<feature type="binding site" evidence="4">
    <location>
        <position position="87"/>
    </location>
    <ligand>
        <name>molybdate</name>
        <dbReference type="ChEBI" id="CHEBI:36264"/>
    </ligand>
</feature>
<evidence type="ECO:0000256" key="4">
    <source>
        <dbReference type="PIRSR" id="PIRSR004846-1"/>
    </source>
</evidence>
<dbReference type="Gene3D" id="3.40.190.10">
    <property type="entry name" value="Periplasmic binding protein-like II"/>
    <property type="match status" value="2"/>
</dbReference>
<feature type="binding site" evidence="4">
    <location>
        <position position="59"/>
    </location>
    <ligand>
        <name>molybdate</name>
        <dbReference type="ChEBI" id="CHEBI:36264"/>
    </ligand>
</feature>
<dbReference type="GO" id="GO:0030973">
    <property type="term" value="F:molybdate ion binding"/>
    <property type="evidence" value="ECO:0007669"/>
    <property type="project" value="TreeGrafter"/>
</dbReference>
<evidence type="ECO:0000313" key="6">
    <source>
        <dbReference type="EMBL" id="AFV88106.1"/>
    </source>
</evidence>
<feature type="binding site" evidence="4">
    <location>
        <position position="188"/>
    </location>
    <ligand>
        <name>molybdate</name>
        <dbReference type="ChEBI" id="CHEBI:36264"/>
    </ligand>
</feature>
<reference evidence="6 7" key="1">
    <citation type="journal article" date="2012" name="BMC Genomics">
        <title>The genome sequence of Propionibacterium acidipropionici provides insights into its biotechnological and industrial potential.</title>
        <authorList>
            <person name="Parizzi L.P."/>
            <person name="Grassi M.C."/>
            <person name="Llerena L.A."/>
            <person name="Carazzolle M.F."/>
            <person name="Queiroz V.L."/>
            <person name="Lunardi I."/>
            <person name="Zeidler A.F."/>
            <person name="Teixeira P.J."/>
            <person name="Mieczkowski P."/>
            <person name="Rincones J."/>
            <person name="Pereira G.A."/>
        </authorList>
    </citation>
    <scope>NUCLEOTIDE SEQUENCE [LARGE SCALE GENOMIC DNA]</scope>
    <source>
        <strain evidence="7">ATCC 4875 / DSM 20272 / JCM 6432 / NBRC 12425 / NCIMB 8070</strain>
    </source>
</reference>
<dbReference type="CDD" id="cd13538">
    <property type="entry name" value="PBP2_ModA_like_1"/>
    <property type="match status" value="1"/>
</dbReference>
<proteinExistence type="inferred from homology"/>
<dbReference type="GO" id="GO:0015689">
    <property type="term" value="P:molybdate ion transport"/>
    <property type="evidence" value="ECO:0007669"/>
    <property type="project" value="InterPro"/>
</dbReference>
<dbReference type="AlphaFoldDB" id="K7RP64"/>
<comment type="similarity">
    <text evidence="1">Belongs to the bacterial solute-binding protein ModA family.</text>
</comment>
<keyword evidence="2 4" id="KW-0479">Metal-binding</keyword>
<evidence type="ECO:0000256" key="3">
    <source>
        <dbReference type="ARBA" id="ARBA00022729"/>
    </source>
</evidence>
<accession>K7RP64</accession>
<dbReference type="KEGG" id="pbo:PACID_02570"/>
<dbReference type="PATRIC" id="fig|1171373.8.peg.257"/>
<name>K7RP64_ACIA4</name>
<dbReference type="PANTHER" id="PTHR30632:SF0">
    <property type="entry name" value="SULFATE-BINDING PROTEIN"/>
    <property type="match status" value="1"/>
</dbReference>
<dbReference type="InterPro" id="IPR005950">
    <property type="entry name" value="ModA"/>
</dbReference>
<dbReference type="EMBL" id="CP003493">
    <property type="protein sequence ID" value="AFV88106.1"/>
    <property type="molecule type" value="Genomic_DNA"/>
</dbReference>
<gene>
    <name evidence="6" type="primary">modA</name>
    <name evidence="6" type="ordered locus">PACID_02570</name>
</gene>
<feature type="signal peptide" evidence="5">
    <location>
        <begin position="1"/>
        <end position="30"/>
    </location>
</feature>
<dbReference type="RefSeq" id="WP_015069023.1">
    <property type="nucleotide sequence ID" value="NC_019395.1"/>
</dbReference>
<feature type="binding site" evidence="4">
    <location>
        <position position="206"/>
    </location>
    <ligand>
        <name>molybdate</name>
        <dbReference type="ChEBI" id="CHEBI:36264"/>
    </ligand>
</feature>
<organism evidence="6 7">
    <name type="scientific">Acidipropionibacterium acidipropionici (strain ATCC 4875 / DSM 20272 / JCM 6432 / NBRC 12425 / NCIMB 8070 / 4)</name>
    <name type="common">Propionibacterium acidipropionici</name>
    <dbReference type="NCBI Taxonomy" id="1171373"/>
    <lineage>
        <taxon>Bacteria</taxon>
        <taxon>Bacillati</taxon>
        <taxon>Actinomycetota</taxon>
        <taxon>Actinomycetes</taxon>
        <taxon>Propionibacteriales</taxon>
        <taxon>Propionibacteriaceae</taxon>
        <taxon>Acidipropionibacterium</taxon>
    </lineage>
</organism>
<dbReference type="NCBIfam" id="TIGR01256">
    <property type="entry name" value="modA"/>
    <property type="match status" value="1"/>
</dbReference>
<dbReference type="Proteomes" id="UP000000214">
    <property type="component" value="Chromosome"/>
</dbReference>
<protein>
    <submittedName>
        <fullName evidence="6">Molybdate ABC transporter, periplasmic molybdate-binding protein</fullName>
    </submittedName>
</protein>
<evidence type="ECO:0000256" key="5">
    <source>
        <dbReference type="SAM" id="SignalP"/>
    </source>
</evidence>
<dbReference type="eggNOG" id="COG0725">
    <property type="taxonomic scope" value="Bacteria"/>
</dbReference>
<dbReference type="PIRSF" id="PIRSF004846">
    <property type="entry name" value="ModA"/>
    <property type="match status" value="1"/>
</dbReference>
<dbReference type="Pfam" id="PF13531">
    <property type="entry name" value="SBP_bac_11"/>
    <property type="match status" value="1"/>
</dbReference>
<dbReference type="STRING" id="1171373.PACID_02570"/>
<evidence type="ECO:0000256" key="1">
    <source>
        <dbReference type="ARBA" id="ARBA00009175"/>
    </source>
</evidence>
<dbReference type="HOGENOM" id="CLU_065520_0_1_11"/>
<evidence type="ECO:0000256" key="2">
    <source>
        <dbReference type="ARBA" id="ARBA00022723"/>
    </source>
</evidence>
<keyword evidence="3 5" id="KW-0732">Signal</keyword>
<dbReference type="GO" id="GO:0046872">
    <property type="term" value="F:metal ion binding"/>
    <property type="evidence" value="ECO:0007669"/>
    <property type="project" value="UniProtKB-KW"/>
</dbReference>
<feature type="chain" id="PRO_5039097375" evidence="5">
    <location>
        <begin position="31"/>
        <end position="271"/>
    </location>
</feature>
<sequence>MTHQIPTHPTHRSRTALAALLATALLSPLAACSSSQDSSGATASGSAKPTTLTVFAAASLTKSFDQIGKDFQKAHPGVTVRFSYEGSQTLVEQLSEGAPADVLATADTKNMNTATKASLVGTTTEFATNTLTLITPPGNPASITGLDASLNGKKLVICAPAVPCGNATKQLSGKLGVTLKPVSEEQKVTDVRGKVESGEADAGIVYRTDAAASGKKVTTVAIKDAGQVINHYPIAVTKSSTNAALAQQFVSQVTSEAGQKVLADAGFSPAS</sequence>